<reference evidence="1" key="1">
    <citation type="submission" date="2017-05" db="EMBL/GenBank/DDBJ databases">
        <authorList>
            <person name="Varghese N."/>
            <person name="Submissions S."/>
        </authorList>
    </citation>
    <scope>NUCLEOTIDE SEQUENCE</scope>
    <source>
        <strain evidence="1">Su22</strain>
    </source>
</reference>
<protein>
    <submittedName>
        <fullName evidence="1">Uncharacterized protein</fullName>
    </submittedName>
</protein>
<gene>
    <name evidence="1" type="ORF">SAMN06296020_104253</name>
</gene>
<keyword evidence="2" id="KW-1185">Reference proteome</keyword>
<evidence type="ECO:0000313" key="1">
    <source>
        <dbReference type="EMBL" id="SMP52529.1"/>
    </source>
</evidence>
<proteinExistence type="predicted"/>
<sequence>MKNKKLQEQLDKYYEDIKENYYLLNIVDFHQDIDIDKSEGCKYHVNDEGHLQFFYQKTSGYRLEDCRLIAENLTEEQLKEWIPQKYSAKRPNWKPSKILYDETYNIYCIERDEVNERLKDVEVFGIEAPEYFTDHQWLLCEICDSDESTHNNTVSENLNIKYLIEPKDNCTSIFRVTNGMVNIDDEISSISNDQRTMTLYDFEINKLFQWSYEQEQTTVLLEDDFQHFLKKHNLVWLLVMPNKQSEFLQNGLDEIIETIGYGHKQGEIFLYPIESDIKTFDVKIASASEVALEYSSNGEADWKPVDLTSPVQIKQVLHIKLGINSISTLFDCSMIKRKHSMNDEFCGNIKRLNFEEVIDHQNSDVYLIDKKRAYLEFLYHEVGELKEEDAYLLLGEEQMSDNGRIEYVPSFQKRDDGIYRFGKVWKIEDPMISFDGIKIAIKESFNSNVLLRVYNNLDVEKDYWESVKNNIPFSNSTNGSVFERLKTILHVRNDNNEYDQYINSKGIKSRKRKSGFIKNNICFDINRCSPRIKLNTETYFEIHAYTYSNHAGNKKSKFALLGNPAKVLKQGQIVLSQKKDNGKKEEVYTIASNLKDAENGLNQSKVKSICLFKGEEQIFKMKEHERLLCVFMGLQ</sequence>
<comment type="caution">
    <text evidence="1">The sequence shown here is derived from an EMBL/GenBank/DDBJ whole genome shotgun (WGS) entry which is preliminary data.</text>
</comment>
<dbReference type="AlphaFoldDB" id="A0AA45WVG9"/>
<dbReference type="EMBL" id="FXUF01000004">
    <property type="protein sequence ID" value="SMP52529.1"/>
    <property type="molecule type" value="Genomic_DNA"/>
</dbReference>
<organism evidence="1 2">
    <name type="scientific">Anoxynatronum buryatiense</name>
    <dbReference type="NCBI Taxonomy" id="489973"/>
    <lineage>
        <taxon>Bacteria</taxon>
        <taxon>Bacillati</taxon>
        <taxon>Bacillota</taxon>
        <taxon>Clostridia</taxon>
        <taxon>Eubacteriales</taxon>
        <taxon>Clostridiaceae</taxon>
        <taxon>Anoxynatronum</taxon>
    </lineage>
</organism>
<dbReference type="RefSeq" id="WP_283408914.1">
    <property type="nucleotide sequence ID" value="NZ_FXUF01000004.1"/>
</dbReference>
<accession>A0AA45WVG9</accession>
<evidence type="ECO:0000313" key="2">
    <source>
        <dbReference type="Proteomes" id="UP001158066"/>
    </source>
</evidence>
<name>A0AA45WVG9_9CLOT</name>
<dbReference type="Proteomes" id="UP001158066">
    <property type="component" value="Unassembled WGS sequence"/>
</dbReference>